<name>A0A9N9T449_DIABA</name>
<protein>
    <recommendedName>
        <fullName evidence="2">DUF4780 domain-containing protein</fullName>
    </recommendedName>
</protein>
<dbReference type="GO" id="GO:0003676">
    <property type="term" value="F:nucleic acid binding"/>
    <property type="evidence" value="ECO:0007669"/>
    <property type="project" value="InterPro"/>
</dbReference>
<dbReference type="CDD" id="cd00590">
    <property type="entry name" value="RRM_SF"/>
    <property type="match status" value="1"/>
</dbReference>
<feature type="compositionally biased region" description="Polar residues" evidence="1">
    <location>
        <begin position="483"/>
        <end position="494"/>
    </location>
</feature>
<dbReference type="InterPro" id="IPR031961">
    <property type="entry name" value="DUF4780"/>
</dbReference>
<sequence length="494" mass="55861">MGIEDSEVNKLYIRLPVKRREVDEFIIRDLHPNIVEVHLPRQKSGNWCIVDFENTEKLNEALPILKKKKIENKFIKIKLYKQGNPFDQGDWGPDDFDVDDDWISFNNEAGREFGFIIPDVMNINEDDDNEYSVGSSDEFEEEVYLEVEEETDSNLALDEHEESHSPSVIYSMSEDDYDYIVEVDNPNESHSVSIYTMSEDEYDYSVDLDDSDESPSPSIDTISEDEDYDYNLVLDELEESNSPSRSFAEAALRHLKVAIVDKVNPYGKITADQSNLIKRSLVEELDKAISTSGGHVKVPTFKSWTYSGEIIRVVCDDDGSLSCLENVIARLKPWEDASLAVVSQDKLPKLTKASLWIPEDGTTTSDDPERVLLRLTAQNPDVAVARWCTFHREVKKDPNGHLFVFGIGDEDMDVLRKREMRLSYAFTSLTLKVRSNEVKGSSSEPGTSGTQQPKTATKTDASLVPLEGDDQMVVDERGRGGTEMTNSVPSSYED</sequence>
<feature type="region of interest" description="Disordered" evidence="1">
    <location>
        <begin position="435"/>
        <end position="494"/>
    </location>
</feature>
<evidence type="ECO:0000313" key="4">
    <source>
        <dbReference type="Proteomes" id="UP001153709"/>
    </source>
</evidence>
<accession>A0A9N9T449</accession>
<evidence type="ECO:0000313" key="3">
    <source>
        <dbReference type="EMBL" id="CAG9833997.1"/>
    </source>
</evidence>
<reference evidence="3" key="1">
    <citation type="submission" date="2022-01" db="EMBL/GenBank/DDBJ databases">
        <authorList>
            <person name="King R."/>
        </authorList>
    </citation>
    <scope>NUCLEOTIDE SEQUENCE</scope>
</reference>
<gene>
    <name evidence="3" type="ORF">DIABBA_LOCUS7351</name>
</gene>
<feature type="domain" description="DUF4780" evidence="2">
    <location>
        <begin position="253"/>
        <end position="431"/>
    </location>
</feature>
<proteinExistence type="predicted"/>
<dbReference type="SUPFAM" id="SSF54928">
    <property type="entry name" value="RNA-binding domain, RBD"/>
    <property type="match status" value="1"/>
</dbReference>
<organism evidence="3 4">
    <name type="scientific">Diabrotica balteata</name>
    <name type="common">Banded cucumber beetle</name>
    <dbReference type="NCBI Taxonomy" id="107213"/>
    <lineage>
        <taxon>Eukaryota</taxon>
        <taxon>Metazoa</taxon>
        <taxon>Ecdysozoa</taxon>
        <taxon>Arthropoda</taxon>
        <taxon>Hexapoda</taxon>
        <taxon>Insecta</taxon>
        <taxon>Pterygota</taxon>
        <taxon>Neoptera</taxon>
        <taxon>Endopterygota</taxon>
        <taxon>Coleoptera</taxon>
        <taxon>Polyphaga</taxon>
        <taxon>Cucujiformia</taxon>
        <taxon>Chrysomeloidea</taxon>
        <taxon>Chrysomelidae</taxon>
        <taxon>Galerucinae</taxon>
        <taxon>Diabroticina</taxon>
        <taxon>Diabroticites</taxon>
        <taxon>Diabrotica</taxon>
    </lineage>
</organism>
<dbReference type="Pfam" id="PF16012">
    <property type="entry name" value="DUF4780"/>
    <property type="match status" value="1"/>
</dbReference>
<evidence type="ECO:0000259" key="2">
    <source>
        <dbReference type="Pfam" id="PF16012"/>
    </source>
</evidence>
<dbReference type="InterPro" id="IPR035979">
    <property type="entry name" value="RBD_domain_sf"/>
</dbReference>
<dbReference type="AlphaFoldDB" id="A0A9N9T449"/>
<evidence type="ECO:0000256" key="1">
    <source>
        <dbReference type="SAM" id="MobiDB-lite"/>
    </source>
</evidence>
<dbReference type="OrthoDB" id="6771823at2759"/>
<feature type="region of interest" description="Disordered" evidence="1">
    <location>
        <begin position="149"/>
        <end position="168"/>
    </location>
</feature>
<feature type="compositionally biased region" description="Polar residues" evidence="1">
    <location>
        <begin position="438"/>
        <end position="460"/>
    </location>
</feature>
<dbReference type="EMBL" id="OU898279">
    <property type="protein sequence ID" value="CAG9833997.1"/>
    <property type="molecule type" value="Genomic_DNA"/>
</dbReference>
<keyword evidence="4" id="KW-1185">Reference proteome</keyword>
<dbReference type="Proteomes" id="UP001153709">
    <property type="component" value="Chromosome 4"/>
</dbReference>